<dbReference type="GeneTree" id="ENSGT01100000263473"/>
<reference evidence="3" key="2">
    <citation type="submission" date="2025-09" db="UniProtKB">
        <authorList>
            <consortium name="Ensembl"/>
        </authorList>
    </citation>
    <scope>IDENTIFICATION</scope>
</reference>
<dbReference type="PANTHER" id="PTHR45784">
    <property type="entry name" value="C-TYPE LECTIN DOMAIN FAMILY 20 MEMBER A-RELATED"/>
    <property type="match status" value="1"/>
</dbReference>
<evidence type="ECO:0000256" key="1">
    <source>
        <dbReference type="ARBA" id="ARBA00023157"/>
    </source>
</evidence>
<feature type="domain" description="C-type lectin" evidence="2">
    <location>
        <begin position="67"/>
        <end position="170"/>
    </location>
</feature>
<dbReference type="Proteomes" id="UP000261340">
    <property type="component" value="Unplaced"/>
</dbReference>
<dbReference type="AlphaFoldDB" id="A0A3Q0T7B0"/>
<keyword evidence="4" id="KW-1185">Reference proteome</keyword>
<evidence type="ECO:0000313" key="3">
    <source>
        <dbReference type="Ensembl" id="ENSACIP00000030729.1"/>
    </source>
</evidence>
<dbReference type="Gene3D" id="3.10.100.10">
    <property type="entry name" value="Mannose-Binding Protein A, subunit A"/>
    <property type="match status" value="1"/>
</dbReference>
<evidence type="ECO:0000259" key="2">
    <source>
        <dbReference type="PROSITE" id="PS50041"/>
    </source>
</evidence>
<name>A0A3Q0T7B0_AMPCI</name>
<dbReference type="Pfam" id="PF00059">
    <property type="entry name" value="Lectin_C"/>
    <property type="match status" value="1"/>
</dbReference>
<dbReference type="SMART" id="SM00034">
    <property type="entry name" value="CLECT"/>
    <property type="match status" value="1"/>
</dbReference>
<dbReference type="PROSITE" id="PS00615">
    <property type="entry name" value="C_TYPE_LECTIN_1"/>
    <property type="match status" value="1"/>
</dbReference>
<dbReference type="InterPro" id="IPR016186">
    <property type="entry name" value="C-type_lectin-like/link_sf"/>
</dbReference>
<dbReference type="InterPro" id="IPR018378">
    <property type="entry name" value="C-type_lectin_CS"/>
</dbReference>
<accession>A0A3Q0T7B0</accession>
<dbReference type="SUPFAM" id="SSF56436">
    <property type="entry name" value="C-type lectin-like"/>
    <property type="match status" value="1"/>
</dbReference>
<keyword evidence="1" id="KW-1015">Disulfide bond</keyword>
<dbReference type="PANTHER" id="PTHR45784:SF5">
    <property type="entry name" value="C-TYPE LECTIN DOMAIN FAMILY 20 MEMBER A-RELATED"/>
    <property type="match status" value="1"/>
</dbReference>
<dbReference type="InterPro" id="IPR001304">
    <property type="entry name" value="C-type_lectin-like"/>
</dbReference>
<dbReference type="STRING" id="61819.ENSACIP00000030729"/>
<reference evidence="3" key="1">
    <citation type="submission" date="2025-08" db="UniProtKB">
        <authorList>
            <consortium name="Ensembl"/>
        </authorList>
    </citation>
    <scope>IDENTIFICATION</scope>
</reference>
<dbReference type="PROSITE" id="PS50041">
    <property type="entry name" value="C_TYPE_LECTIN_2"/>
    <property type="match status" value="1"/>
</dbReference>
<dbReference type="InterPro" id="IPR016187">
    <property type="entry name" value="CTDL_fold"/>
</dbReference>
<evidence type="ECO:0000313" key="4">
    <source>
        <dbReference type="Proteomes" id="UP000261340"/>
    </source>
</evidence>
<protein>
    <recommendedName>
        <fullName evidence="2">C-type lectin domain-containing protein</fullName>
    </recommendedName>
</protein>
<sequence>MRLLLWTGLQSWVYRQYRKGVSTQPCGEPVLIVLLDERWGPGLTVWGRLVKMSFIQEHVRGGRPRVCSFIFVNVSKTWDDAQSYCRKYHTDLASVRNQFENEKLRKMMVDSFTWIGLYRNSWKWSDGSAYSFTSWAPSNPSLPVTASCGTIFGGKWFNIDCSQYWYFVCYTGEFLIISTVRSTSQ</sequence>
<organism evidence="3 4">
    <name type="scientific">Amphilophus citrinellus</name>
    <name type="common">Midas cichlid</name>
    <name type="synonym">Cichlasoma citrinellum</name>
    <dbReference type="NCBI Taxonomy" id="61819"/>
    <lineage>
        <taxon>Eukaryota</taxon>
        <taxon>Metazoa</taxon>
        <taxon>Chordata</taxon>
        <taxon>Craniata</taxon>
        <taxon>Vertebrata</taxon>
        <taxon>Euteleostomi</taxon>
        <taxon>Actinopterygii</taxon>
        <taxon>Neopterygii</taxon>
        <taxon>Teleostei</taxon>
        <taxon>Neoteleostei</taxon>
        <taxon>Acanthomorphata</taxon>
        <taxon>Ovalentaria</taxon>
        <taxon>Cichlomorphae</taxon>
        <taxon>Cichliformes</taxon>
        <taxon>Cichlidae</taxon>
        <taxon>New World cichlids</taxon>
        <taxon>Cichlasomatinae</taxon>
        <taxon>Heroini</taxon>
        <taxon>Amphilophus</taxon>
    </lineage>
</organism>
<dbReference type="Ensembl" id="ENSACIT00000031532.1">
    <property type="protein sequence ID" value="ENSACIP00000030729.1"/>
    <property type="gene ID" value="ENSACIG00000023760.1"/>
</dbReference>
<proteinExistence type="predicted"/>